<accession>M2Y4X6</accession>
<dbReference type="HOGENOM" id="CLU_036369_3_0_1"/>
<evidence type="ECO:0000256" key="6">
    <source>
        <dbReference type="ARBA" id="ARBA00023136"/>
    </source>
</evidence>
<dbReference type="STRING" id="675120.M2Y4X6"/>
<dbReference type="GO" id="GO:0016020">
    <property type="term" value="C:membrane"/>
    <property type="evidence" value="ECO:0007669"/>
    <property type="project" value="UniProtKB-SubCell"/>
</dbReference>
<dbReference type="FunFam" id="3.90.550.20:FF:000001">
    <property type="entry name" value="MIPC synthase subunit (SurA)"/>
    <property type="match status" value="1"/>
</dbReference>
<dbReference type="EMBL" id="KB446540">
    <property type="protein sequence ID" value="EME43324.1"/>
    <property type="molecule type" value="Genomic_DNA"/>
</dbReference>
<dbReference type="Pfam" id="PF04488">
    <property type="entry name" value="Gly_transf_sug"/>
    <property type="match status" value="1"/>
</dbReference>
<dbReference type="GO" id="GO:0051999">
    <property type="term" value="P:mannosyl-inositol phosphorylceramide biosynthetic process"/>
    <property type="evidence" value="ECO:0007669"/>
    <property type="project" value="TreeGrafter"/>
</dbReference>
<dbReference type="InterPro" id="IPR007577">
    <property type="entry name" value="GlycoTrfase_DXD_sugar-bd_CS"/>
</dbReference>
<evidence type="ECO:0000256" key="5">
    <source>
        <dbReference type="ARBA" id="ARBA00022989"/>
    </source>
</evidence>
<feature type="transmembrane region" description="Helical" evidence="7">
    <location>
        <begin position="6"/>
        <end position="31"/>
    </location>
</feature>
<name>M2Y4X6_DOTSN</name>
<proteinExistence type="inferred from homology"/>
<dbReference type="SUPFAM" id="SSF53448">
    <property type="entry name" value="Nucleotide-diphospho-sugar transferases"/>
    <property type="match status" value="1"/>
</dbReference>
<dbReference type="PANTHER" id="PTHR32385">
    <property type="entry name" value="MANNOSYL PHOSPHORYLINOSITOL CERAMIDE SYNTHASE"/>
    <property type="match status" value="1"/>
</dbReference>
<keyword evidence="5 7" id="KW-1133">Transmembrane helix</keyword>
<protein>
    <submittedName>
        <fullName evidence="8">Glycosyltransferase family 32 protein</fullName>
    </submittedName>
</protein>
<dbReference type="eggNOG" id="ENOG502QS3D">
    <property type="taxonomic scope" value="Eukaryota"/>
</dbReference>
<keyword evidence="9" id="KW-1185">Reference proteome</keyword>
<dbReference type="PANTHER" id="PTHR32385:SF20">
    <property type="entry name" value="MANNOSYL PHOSPHORYLINOSITOL CERAMIDE SYNTHASE CSH1-RELATED"/>
    <property type="match status" value="1"/>
</dbReference>
<keyword evidence="6 7" id="KW-0472">Membrane</keyword>
<dbReference type="AlphaFoldDB" id="M2Y4X6"/>
<sequence>MRRPVAIFLVINLAVVLFLIYSVWTLLELLVITGIEDAITRAELPAIGAEDKITAKPLIPKIIHQTYINTSIPEVWQDAQASCKELHHKSDGWEYKLWTDKMSVEFIADEYPEFLETFKGYRYPIQRADAIRYFVLDRFGGIYIDLDDGCNRPLEPLLSYPSFVRKTVPTGVSNDAMGAVPGHPFFKRVIQELQRYDRSWILPYITVMASTGPLFLSVIWRHYSDEGFNVGNGADGGRIRIIFPEEYNSHPWSFFTHHLGNSWHGYDVQLIFWMARNWVLLTVIGFVVGIGAILLGWWSYHRYFLAPTDIPQWKKKSVRDRLAFWSNRHQSEYELVNRHEP</sequence>
<feature type="transmembrane region" description="Helical" evidence="7">
    <location>
        <begin position="278"/>
        <end position="298"/>
    </location>
</feature>
<dbReference type="Proteomes" id="UP000016933">
    <property type="component" value="Unassembled WGS sequence"/>
</dbReference>
<comment type="similarity">
    <text evidence="2">Belongs to the glycosyltransferase 32 family.</text>
</comment>
<keyword evidence="3 8" id="KW-0808">Transferase</keyword>
<reference evidence="8 9" key="2">
    <citation type="journal article" date="2012" name="PLoS Pathog.">
        <title>Diverse lifestyles and strategies of plant pathogenesis encoded in the genomes of eighteen Dothideomycetes fungi.</title>
        <authorList>
            <person name="Ohm R.A."/>
            <person name="Feau N."/>
            <person name="Henrissat B."/>
            <person name="Schoch C.L."/>
            <person name="Horwitz B.A."/>
            <person name="Barry K.W."/>
            <person name="Condon B.J."/>
            <person name="Copeland A.C."/>
            <person name="Dhillon B."/>
            <person name="Glaser F."/>
            <person name="Hesse C.N."/>
            <person name="Kosti I."/>
            <person name="LaButti K."/>
            <person name="Lindquist E.A."/>
            <person name="Lucas S."/>
            <person name="Salamov A.A."/>
            <person name="Bradshaw R.E."/>
            <person name="Ciuffetti L."/>
            <person name="Hamelin R.C."/>
            <person name="Kema G.H.J."/>
            <person name="Lawrence C."/>
            <person name="Scott J.A."/>
            <person name="Spatafora J.W."/>
            <person name="Turgeon B.G."/>
            <person name="de Wit P.J.G.M."/>
            <person name="Zhong S."/>
            <person name="Goodwin S.B."/>
            <person name="Grigoriev I.V."/>
        </authorList>
    </citation>
    <scope>NUCLEOTIDE SEQUENCE [LARGE SCALE GENOMIC DNA]</scope>
    <source>
        <strain evidence="9">NZE10 / CBS 128990</strain>
    </source>
</reference>
<dbReference type="InterPro" id="IPR051706">
    <property type="entry name" value="Glycosyltransferase_domain"/>
</dbReference>
<dbReference type="InterPro" id="IPR029044">
    <property type="entry name" value="Nucleotide-diphossugar_trans"/>
</dbReference>
<dbReference type="OrthoDB" id="3647at2759"/>
<evidence type="ECO:0000256" key="2">
    <source>
        <dbReference type="ARBA" id="ARBA00009003"/>
    </source>
</evidence>
<organism evidence="8 9">
    <name type="scientific">Dothistroma septosporum (strain NZE10 / CBS 128990)</name>
    <name type="common">Red band needle blight fungus</name>
    <name type="synonym">Mycosphaerella pini</name>
    <dbReference type="NCBI Taxonomy" id="675120"/>
    <lineage>
        <taxon>Eukaryota</taxon>
        <taxon>Fungi</taxon>
        <taxon>Dikarya</taxon>
        <taxon>Ascomycota</taxon>
        <taxon>Pezizomycotina</taxon>
        <taxon>Dothideomycetes</taxon>
        <taxon>Dothideomycetidae</taxon>
        <taxon>Mycosphaerellales</taxon>
        <taxon>Mycosphaerellaceae</taxon>
        <taxon>Dothistroma</taxon>
    </lineage>
</organism>
<evidence type="ECO:0000256" key="7">
    <source>
        <dbReference type="SAM" id="Phobius"/>
    </source>
</evidence>
<gene>
    <name evidence="8" type="ORF">DOTSEDRAFT_72664</name>
</gene>
<dbReference type="GO" id="GO:0000030">
    <property type="term" value="F:mannosyltransferase activity"/>
    <property type="evidence" value="ECO:0007669"/>
    <property type="project" value="TreeGrafter"/>
</dbReference>
<evidence type="ECO:0000256" key="4">
    <source>
        <dbReference type="ARBA" id="ARBA00022692"/>
    </source>
</evidence>
<evidence type="ECO:0000256" key="3">
    <source>
        <dbReference type="ARBA" id="ARBA00022679"/>
    </source>
</evidence>
<comment type="subcellular location">
    <subcellularLocation>
        <location evidence="1">Membrane</location>
        <topology evidence="1">Multi-pass membrane protein</topology>
    </subcellularLocation>
</comment>
<evidence type="ECO:0000256" key="1">
    <source>
        <dbReference type="ARBA" id="ARBA00004141"/>
    </source>
</evidence>
<reference evidence="9" key="1">
    <citation type="journal article" date="2012" name="PLoS Genet.">
        <title>The genomes of the fungal plant pathogens Cladosporium fulvum and Dothistroma septosporum reveal adaptation to different hosts and lifestyles but also signatures of common ancestry.</title>
        <authorList>
            <person name="de Wit P.J.G.M."/>
            <person name="van der Burgt A."/>
            <person name="Oekmen B."/>
            <person name="Stergiopoulos I."/>
            <person name="Abd-Elsalam K.A."/>
            <person name="Aerts A.L."/>
            <person name="Bahkali A.H."/>
            <person name="Beenen H.G."/>
            <person name="Chettri P."/>
            <person name="Cox M.P."/>
            <person name="Datema E."/>
            <person name="de Vries R.P."/>
            <person name="Dhillon B."/>
            <person name="Ganley A.R."/>
            <person name="Griffiths S.A."/>
            <person name="Guo Y."/>
            <person name="Hamelin R.C."/>
            <person name="Henrissat B."/>
            <person name="Kabir M.S."/>
            <person name="Jashni M.K."/>
            <person name="Kema G."/>
            <person name="Klaubauf S."/>
            <person name="Lapidus A."/>
            <person name="Levasseur A."/>
            <person name="Lindquist E."/>
            <person name="Mehrabi R."/>
            <person name="Ohm R.A."/>
            <person name="Owen T.J."/>
            <person name="Salamov A."/>
            <person name="Schwelm A."/>
            <person name="Schijlen E."/>
            <person name="Sun H."/>
            <person name="van den Burg H.A."/>
            <person name="van Ham R.C.H.J."/>
            <person name="Zhang S."/>
            <person name="Goodwin S.B."/>
            <person name="Grigoriev I.V."/>
            <person name="Collemare J."/>
            <person name="Bradshaw R.E."/>
        </authorList>
    </citation>
    <scope>NUCLEOTIDE SEQUENCE [LARGE SCALE GENOMIC DNA]</scope>
    <source>
        <strain evidence="9">NZE10 / CBS 128990</strain>
    </source>
</reference>
<keyword evidence="4 7" id="KW-0812">Transmembrane</keyword>
<dbReference type="OMA" id="NRHSWSF"/>
<evidence type="ECO:0000313" key="9">
    <source>
        <dbReference type="Proteomes" id="UP000016933"/>
    </source>
</evidence>
<dbReference type="Gene3D" id="3.90.550.20">
    <property type="match status" value="1"/>
</dbReference>
<evidence type="ECO:0000313" key="8">
    <source>
        <dbReference type="EMBL" id="EME43324.1"/>
    </source>
</evidence>